<reference evidence="4 6" key="2">
    <citation type="submission" date="2016-10" db="EMBL/GenBank/DDBJ databases">
        <authorList>
            <person name="Varghese N."/>
            <person name="Submissions S."/>
        </authorList>
    </citation>
    <scope>NUCLEOTIDE SEQUENCE [LARGE SCALE GENOMIC DNA]</scope>
    <source>
        <strain evidence="4 6">BS3111</strain>
    </source>
</reference>
<name>A0A0R2ZH36_9PSED</name>
<protein>
    <recommendedName>
        <fullName evidence="7">Lipoprotein</fullName>
    </recommendedName>
</protein>
<keyword evidence="2" id="KW-0732">Signal</keyword>
<evidence type="ECO:0000256" key="2">
    <source>
        <dbReference type="SAM" id="SignalP"/>
    </source>
</evidence>
<evidence type="ECO:0000313" key="3">
    <source>
        <dbReference type="EMBL" id="KRP60341.1"/>
    </source>
</evidence>
<reference evidence="3 5" key="1">
    <citation type="submission" date="2015-02" db="EMBL/GenBank/DDBJ databases">
        <title>Two Pseudomonas sp. nov. isolated from raw milk.</title>
        <authorList>
            <person name="Wenning M."/>
            <person name="von Neubeck M."/>
            <person name="Huptas C."/>
            <person name="Scherer S."/>
        </authorList>
    </citation>
    <scope>NUCLEOTIDE SEQUENCE [LARGE SCALE GENOMIC DNA]</scope>
    <source>
        <strain evidence="3 5">DSM 14937</strain>
    </source>
</reference>
<dbReference type="AlphaFoldDB" id="A0A0R2ZH36"/>
<dbReference type="PATRIC" id="fig|200450.4.peg.4223"/>
<evidence type="ECO:0000313" key="6">
    <source>
        <dbReference type="Proteomes" id="UP000183126"/>
    </source>
</evidence>
<dbReference type="Proteomes" id="UP000183126">
    <property type="component" value="Chromosome I"/>
</dbReference>
<dbReference type="RefSeq" id="WP_057007994.1">
    <property type="nucleotide sequence ID" value="NZ_JYLK01000006.1"/>
</dbReference>
<accession>A0A0R2ZH36</accession>
<keyword evidence="6" id="KW-1185">Reference proteome</keyword>
<sequence>MKKMLLCLSMAALLSGCASSGTKIEQAQIDSLIKGKTTSNEVIALLGPPTAVTQNSDGSQVLGWGYAYVGFAGIGTEVESTTVTIAPDGTVSSYARSGSKVGGGAPSKYSAAPVQAAPGPMTKSQYKQVQLQKLTEQNLPYDEYQKRYQEIMAQ</sequence>
<evidence type="ECO:0000256" key="1">
    <source>
        <dbReference type="SAM" id="MobiDB-lite"/>
    </source>
</evidence>
<gene>
    <name evidence="4" type="ORF">SAMN04490205_4708</name>
    <name evidence="3" type="ORF">TU79_10930</name>
</gene>
<feature type="region of interest" description="Disordered" evidence="1">
    <location>
        <begin position="96"/>
        <end position="117"/>
    </location>
</feature>
<dbReference type="PROSITE" id="PS51257">
    <property type="entry name" value="PROKAR_LIPOPROTEIN"/>
    <property type="match status" value="1"/>
</dbReference>
<feature type="signal peptide" evidence="2">
    <location>
        <begin position="1"/>
        <end position="20"/>
    </location>
</feature>
<dbReference type="OrthoDB" id="7021614at2"/>
<evidence type="ECO:0008006" key="7">
    <source>
        <dbReference type="Google" id="ProtNLM"/>
    </source>
</evidence>
<evidence type="ECO:0000313" key="4">
    <source>
        <dbReference type="EMBL" id="SDT08729.1"/>
    </source>
</evidence>
<organism evidence="3 5">
    <name type="scientific">Pseudomonas trivialis</name>
    <dbReference type="NCBI Taxonomy" id="200450"/>
    <lineage>
        <taxon>Bacteria</taxon>
        <taxon>Pseudomonadati</taxon>
        <taxon>Pseudomonadota</taxon>
        <taxon>Gammaproteobacteria</taxon>
        <taxon>Pseudomonadales</taxon>
        <taxon>Pseudomonadaceae</taxon>
        <taxon>Pseudomonas</taxon>
    </lineage>
</organism>
<feature type="chain" id="PRO_5006430328" description="Lipoprotein" evidence="2">
    <location>
        <begin position="21"/>
        <end position="154"/>
    </location>
</feature>
<proteinExistence type="predicted"/>
<dbReference type="EMBL" id="JYLK01000006">
    <property type="protein sequence ID" value="KRP60341.1"/>
    <property type="molecule type" value="Genomic_DNA"/>
</dbReference>
<dbReference type="EMBL" id="LT629760">
    <property type="protein sequence ID" value="SDT08729.1"/>
    <property type="molecule type" value="Genomic_DNA"/>
</dbReference>
<evidence type="ECO:0000313" key="5">
    <source>
        <dbReference type="Proteomes" id="UP000052019"/>
    </source>
</evidence>
<dbReference type="Proteomes" id="UP000052019">
    <property type="component" value="Unassembled WGS sequence"/>
</dbReference>